<protein>
    <recommendedName>
        <fullName evidence="9">Membrane fusion protein (MFP) family protein</fullName>
    </recommendedName>
</protein>
<evidence type="ECO:0000313" key="14">
    <source>
        <dbReference type="Proteomes" id="UP000806285"/>
    </source>
</evidence>
<feature type="domain" description="AprE-like beta-barrel" evidence="12">
    <location>
        <begin position="308"/>
        <end position="397"/>
    </location>
</feature>
<evidence type="ECO:0000256" key="5">
    <source>
        <dbReference type="ARBA" id="ARBA00022519"/>
    </source>
</evidence>
<keyword evidence="6" id="KW-0812">Transmembrane</keyword>
<evidence type="ECO:0000256" key="8">
    <source>
        <dbReference type="ARBA" id="ARBA00023136"/>
    </source>
</evidence>
<keyword evidence="5 9" id="KW-0997">Cell inner membrane</keyword>
<dbReference type="EMBL" id="JADDIV010000003">
    <property type="protein sequence ID" value="MBE7367775.1"/>
    <property type="molecule type" value="Genomic_DNA"/>
</dbReference>
<keyword evidence="14" id="KW-1185">Reference proteome</keyword>
<dbReference type="PRINTS" id="PR01490">
    <property type="entry name" value="RTXTOXIND"/>
</dbReference>
<feature type="coiled-coil region" evidence="10">
    <location>
        <begin position="194"/>
        <end position="266"/>
    </location>
</feature>
<evidence type="ECO:0000256" key="9">
    <source>
        <dbReference type="RuleBase" id="RU365093"/>
    </source>
</evidence>
<evidence type="ECO:0000259" key="12">
    <source>
        <dbReference type="Pfam" id="PF26002"/>
    </source>
</evidence>
<dbReference type="InterPro" id="IPR058982">
    <property type="entry name" value="Beta-barrel_AprE"/>
</dbReference>
<evidence type="ECO:0000256" key="10">
    <source>
        <dbReference type="SAM" id="Coils"/>
    </source>
</evidence>
<dbReference type="InterPro" id="IPR010129">
    <property type="entry name" value="T1SS_HlyD"/>
</dbReference>
<comment type="subcellular location">
    <subcellularLocation>
        <location evidence="1 9">Cell inner membrane</location>
        <topology evidence="1 9">Single-pass membrane protein</topology>
    </subcellularLocation>
</comment>
<feature type="domain" description="AprE-like long alpha-helical hairpin" evidence="11">
    <location>
        <begin position="76"/>
        <end position="265"/>
    </location>
</feature>
<evidence type="ECO:0000256" key="1">
    <source>
        <dbReference type="ARBA" id="ARBA00004377"/>
    </source>
</evidence>
<reference evidence="13 14" key="1">
    <citation type="submission" date="2020-10" db="EMBL/GenBank/DDBJ databases">
        <title>Ramlibacter sp. HM2 16S ribosomal RNA gene Genome sequencing and assembly.</title>
        <authorList>
            <person name="Kang M."/>
        </authorList>
    </citation>
    <scope>NUCLEOTIDE SEQUENCE [LARGE SCALE GENOMIC DNA]</scope>
    <source>
        <strain evidence="13 14">HM2</strain>
    </source>
</reference>
<dbReference type="Pfam" id="PF26002">
    <property type="entry name" value="Beta-barrel_AprE"/>
    <property type="match status" value="1"/>
</dbReference>
<keyword evidence="10" id="KW-0175">Coiled coil</keyword>
<dbReference type="Proteomes" id="UP000806285">
    <property type="component" value="Unassembled WGS sequence"/>
</dbReference>
<dbReference type="Gene3D" id="2.40.50.100">
    <property type="match status" value="1"/>
</dbReference>
<dbReference type="InterPro" id="IPR058781">
    <property type="entry name" value="HH_AprE-like"/>
</dbReference>
<comment type="caution">
    <text evidence="13">The sequence shown here is derived from an EMBL/GenBank/DDBJ whole genome shotgun (WGS) entry which is preliminary data.</text>
</comment>
<gene>
    <name evidence="13" type="ORF">IM787_09370</name>
</gene>
<sequence length="420" mass="46190">MRIGLWALAIGFGGFLLWAALAPLDEGVVAPGNVSIDTRRKTVQHLSGGIVRELLVREGEQVREGQPLLRLDSAMSRATFEASRQRYLGLRAVQSRLLAEQAGRASIAWHPDLAAAAQDVLVRQQMDNQQQLMASRRAALAAELQAIQEGIAGQEGLVQSYQLMAQSRRGQLELLQEELKNTRGLVQEGYAPRNRQLELERMAAESATAQAELQGNLVRARRAITEQRQRAIARQQDFRKEVEQELAEASREVISEGEKLRALQDDLQRTEIRAPASGQVVGLAMHTVGGVVAPGGKLMDIVPGSEPLLLEARVAPQFIDRVRPGLPVDIRFNAFAHSPQLVVEGKVGSISGDLIIENPNTPPYYLARISVTPEGLRKLGSRQMQPGMPAEVVFRTGERSLLTYLLHPLTKRVAASMKEE</sequence>
<dbReference type="InterPro" id="IPR050739">
    <property type="entry name" value="MFP"/>
</dbReference>
<accession>A0ABR9S2P7</accession>
<proteinExistence type="inferred from homology"/>
<keyword evidence="7" id="KW-1133">Transmembrane helix</keyword>
<keyword evidence="3 9" id="KW-0813">Transport</keyword>
<dbReference type="Gene3D" id="2.40.30.170">
    <property type="match status" value="1"/>
</dbReference>
<evidence type="ECO:0000256" key="3">
    <source>
        <dbReference type="ARBA" id="ARBA00022448"/>
    </source>
</evidence>
<dbReference type="Pfam" id="PF25994">
    <property type="entry name" value="HH_AprE"/>
    <property type="match status" value="1"/>
</dbReference>
<evidence type="ECO:0000256" key="7">
    <source>
        <dbReference type="ARBA" id="ARBA00022989"/>
    </source>
</evidence>
<evidence type="ECO:0000259" key="11">
    <source>
        <dbReference type="Pfam" id="PF25994"/>
    </source>
</evidence>
<dbReference type="NCBIfam" id="TIGR01843">
    <property type="entry name" value="type_I_hlyD"/>
    <property type="match status" value="1"/>
</dbReference>
<comment type="similarity">
    <text evidence="2 9">Belongs to the membrane fusion protein (MFP) (TC 8.A.1) family.</text>
</comment>
<dbReference type="PANTHER" id="PTHR30386:SF17">
    <property type="entry name" value="ALKALINE PROTEASE SECRETION PROTEIN APRE"/>
    <property type="match status" value="1"/>
</dbReference>
<evidence type="ECO:0000256" key="2">
    <source>
        <dbReference type="ARBA" id="ARBA00009477"/>
    </source>
</evidence>
<evidence type="ECO:0000256" key="4">
    <source>
        <dbReference type="ARBA" id="ARBA00022475"/>
    </source>
</evidence>
<evidence type="ECO:0000313" key="13">
    <source>
        <dbReference type="EMBL" id="MBE7367775.1"/>
    </source>
</evidence>
<keyword evidence="8" id="KW-0472">Membrane</keyword>
<name>A0ABR9S2P7_9BURK</name>
<organism evidence="13 14">
    <name type="scientific">Ramlibacter pallidus</name>
    <dbReference type="NCBI Taxonomy" id="2780087"/>
    <lineage>
        <taxon>Bacteria</taxon>
        <taxon>Pseudomonadati</taxon>
        <taxon>Pseudomonadota</taxon>
        <taxon>Betaproteobacteria</taxon>
        <taxon>Burkholderiales</taxon>
        <taxon>Comamonadaceae</taxon>
        <taxon>Ramlibacter</taxon>
    </lineage>
</organism>
<dbReference type="PANTHER" id="PTHR30386">
    <property type="entry name" value="MEMBRANE FUSION SUBUNIT OF EMRAB-TOLC MULTIDRUG EFFLUX PUMP"/>
    <property type="match status" value="1"/>
</dbReference>
<keyword evidence="4 9" id="KW-1003">Cell membrane</keyword>
<evidence type="ECO:0000256" key="6">
    <source>
        <dbReference type="ARBA" id="ARBA00022692"/>
    </source>
</evidence>